<keyword evidence="3" id="KW-0472">Membrane</keyword>
<dbReference type="EMBL" id="VKKZ01000010">
    <property type="protein sequence ID" value="KAA6437644.1"/>
    <property type="molecule type" value="Genomic_DNA"/>
</dbReference>
<feature type="signal peptide" evidence="4">
    <location>
        <begin position="1"/>
        <end position="19"/>
    </location>
</feature>
<dbReference type="Proteomes" id="UP001570846">
    <property type="component" value="Unassembled WGS sequence"/>
</dbReference>
<dbReference type="RefSeq" id="WP_149097265.1">
    <property type="nucleotide sequence ID" value="NZ_BMMG01000001.1"/>
</dbReference>
<feature type="chain" id="PRO_5024306589" evidence="4">
    <location>
        <begin position="20"/>
        <end position="298"/>
    </location>
</feature>
<reference evidence="6 8" key="3">
    <citation type="submission" date="2024-08" db="EMBL/GenBank/DDBJ databases">
        <authorList>
            <person name="Wei W."/>
        </authorList>
    </citation>
    <scope>NUCLEOTIDE SEQUENCE [LARGE SCALE GENOMIC DNA]</scope>
    <source>
        <strain evidence="6 8">XU2</strain>
    </source>
</reference>
<evidence type="ECO:0000256" key="3">
    <source>
        <dbReference type="ARBA" id="ARBA00023136"/>
    </source>
</evidence>
<name>A0A5M8QRM9_9BACT</name>
<keyword evidence="4" id="KW-0732">Signal</keyword>
<dbReference type="OrthoDB" id="5292493at2"/>
<dbReference type="AlphaFoldDB" id="A0A5M8QRM9"/>
<dbReference type="InterPro" id="IPR009722">
    <property type="entry name" value="YjiK/CarP"/>
</dbReference>
<comment type="caution">
    <text evidence="5">The sequence shown here is derived from an EMBL/GenBank/DDBJ whole genome shotgun (WGS) entry which is preliminary data.</text>
</comment>
<reference evidence="5 7" key="2">
    <citation type="submission" date="2019-09" db="EMBL/GenBank/DDBJ databases">
        <title>A bacterium isolated from glacier soil.</title>
        <authorList>
            <person name="Liu Q."/>
        </authorList>
    </citation>
    <scope>NUCLEOTIDE SEQUENCE [LARGE SCALE GENOMIC DNA]</scope>
    <source>
        <strain evidence="5 7">MDT1-10-3</strain>
    </source>
</reference>
<organism evidence="5 7">
    <name type="scientific">Rufibacter glacialis</name>
    <dbReference type="NCBI Taxonomy" id="1259555"/>
    <lineage>
        <taxon>Bacteria</taxon>
        <taxon>Pseudomonadati</taxon>
        <taxon>Bacteroidota</taxon>
        <taxon>Cytophagia</taxon>
        <taxon>Cytophagales</taxon>
        <taxon>Hymenobacteraceae</taxon>
        <taxon>Rufibacter</taxon>
    </lineage>
</organism>
<evidence type="ECO:0000313" key="7">
    <source>
        <dbReference type="Proteomes" id="UP000323866"/>
    </source>
</evidence>
<dbReference type="GO" id="GO:0005886">
    <property type="term" value="C:plasma membrane"/>
    <property type="evidence" value="ECO:0007669"/>
    <property type="project" value="UniProtKB-SubCell"/>
</dbReference>
<evidence type="ECO:0000256" key="1">
    <source>
        <dbReference type="ARBA" id="ARBA00004236"/>
    </source>
</evidence>
<evidence type="ECO:0000256" key="2">
    <source>
        <dbReference type="ARBA" id="ARBA00022475"/>
    </source>
</evidence>
<dbReference type="Proteomes" id="UP000323866">
    <property type="component" value="Unassembled WGS sequence"/>
</dbReference>
<dbReference type="EMBL" id="JBGOGF010000008">
    <property type="protein sequence ID" value="MFA1772703.1"/>
    <property type="molecule type" value="Genomic_DNA"/>
</dbReference>
<keyword evidence="2" id="KW-1003">Cell membrane</keyword>
<proteinExistence type="predicted"/>
<sequence>MKRFQIMLTGFLLTFSVLACDNGSAHAMGDGKPKKNKKKKTVEMASAAVQVNQKWDVPEILREVSGIAYLDNGKFACVQDEAGVIFLYDTQKQQIERQITFGAAGDYEGIALVGNTAYIMRSDGKLFEVTNIHSPKNEIKEYATPLTEAHNVEGLGYDAKNNRLLVAIKGEEAGAPAYKGVYAFDLASKKLSDQPVFKLNLNDPLLPQTEKKDLSKVWQPSEIAVHPVTGEIYLTEGANPQLFILNPDGSIKARHKLSDAAFYKPEGIAFSPEGELYISNEGKKKAGNILQVQLQEGK</sequence>
<dbReference type="Pfam" id="PF06977">
    <property type="entry name" value="SdiA-regulated"/>
    <property type="match status" value="1"/>
</dbReference>
<evidence type="ECO:0000313" key="8">
    <source>
        <dbReference type="Proteomes" id="UP001570846"/>
    </source>
</evidence>
<protein>
    <submittedName>
        <fullName evidence="6">SdiA-regulated domain-containing protein</fullName>
    </submittedName>
</protein>
<accession>A0A5M8QRM9</accession>
<evidence type="ECO:0000313" key="5">
    <source>
        <dbReference type="EMBL" id="KAA6437644.1"/>
    </source>
</evidence>
<dbReference type="Gene3D" id="2.130.10.10">
    <property type="entry name" value="YVTN repeat-like/Quinoprotein amine dehydrogenase"/>
    <property type="match status" value="1"/>
</dbReference>
<evidence type="ECO:0000313" key="6">
    <source>
        <dbReference type="EMBL" id="MFA1772703.1"/>
    </source>
</evidence>
<dbReference type="PROSITE" id="PS51257">
    <property type="entry name" value="PROKAR_LIPOPROTEIN"/>
    <property type="match status" value="1"/>
</dbReference>
<keyword evidence="8" id="KW-1185">Reference proteome</keyword>
<dbReference type="SUPFAM" id="SSF101898">
    <property type="entry name" value="NHL repeat"/>
    <property type="match status" value="1"/>
</dbReference>
<gene>
    <name evidence="6" type="ORF">ACD591_15495</name>
    <name evidence="5" type="ORF">FOE74_03845</name>
</gene>
<evidence type="ECO:0000256" key="4">
    <source>
        <dbReference type="SAM" id="SignalP"/>
    </source>
</evidence>
<comment type="subcellular location">
    <subcellularLocation>
        <location evidence="1">Cell membrane</location>
    </subcellularLocation>
</comment>
<reference evidence="5 7" key="1">
    <citation type="submission" date="2019-07" db="EMBL/GenBank/DDBJ databases">
        <authorList>
            <person name="Qu J.-H."/>
        </authorList>
    </citation>
    <scope>NUCLEOTIDE SEQUENCE [LARGE SCALE GENOMIC DNA]</scope>
    <source>
        <strain evidence="5 7">MDT1-10-3</strain>
    </source>
</reference>
<dbReference type="InterPro" id="IPR015943">
    <property type="entry name" value="WD40/YVTN_repeat-like_dom_sf"/>
</dbReference>